<evidence type="ECO:0000256" key="1">
    <source>
        <dbReference type="SAM" id="Phobius"/>
    </source>
</evidence>
<proteinExistence type="predicted"/>
<gene>
    <name evidence="2" type="ordered locus">Namu_2887</name>
</gene>
<sequence>MTYGQPNSGQSGWQATPAAPKQPMSTLAALLIASAVIAVTVGAGLVISRLTNGFTAVGSLTLDHNCYTVSSGYNDIRQGAQVTVKVGGNTVAVGQLGEGQEIEDLSDVDVDDIQQGAGTCRYPFSIADIPGGHDFYEIQVSHRGGLTYTEEELRSGVALSLG</sequence>
<accession>C8X9R9</accession>
<keyword evidence="3" id="KW-1185">Reference proteome</keyword>
<keyword evidence="1" id="KW-0812">Transmembrane</keyword>
<reference evidence="2 3" key="2">
    <citation type="journal article" date="2010" name="Stand. Genomic Sci.">
        <title>Complete genome sequence of Nakamurella multipartita type strain (Y-104).</title>
        <authorList>
            <person name="Tice H."/>
            <person name="Mayilraj S."/>
            <person name="Sims D."/>
            <person name="Lapidus A."/>
            <person name="Nolan M."/>
            <person name="Lucas S."/>
            <person name="Glavina Del Rio T."/>
            <person name="Copeland A."/>
            <person name="Cheng J.F."/>
            <person name="Meincke L."/>
            <person name="Bruce D."/>
            <person name="Goodwin L."/>
            <person name="Pitluck S."/>
            <person name="Ivanova N."/>
            <person name="Mavromatis K."/>
            <person name="Ovchinnikova G."/>
            <person name="Pati A."/>
            <person name="Chen A."/>
            <person name="Palaniappan K."/>
            <person name="Land M."/>
            <person name="Hauser L."/>
            <person name="Chang Y.J."/>
            <person name="Jeffries C.D."/>
            <person name="Detter J.C."/>
            <person name="Brettin T."/>
            <person name="Rohde M."/>
            <person name="Goker M."/>
            <person name="Bristow J."/>
            <person name="Eisen J.A."/>
            <person name="Markowitz V."/>
            <person name="Hugenholtz P."/>
            <person name="Kyrpides N.C."/>
            <person name="Klenk H.P."/>
            <person name="Chen F."/>
        </authorList>
    </citation>
    <scope>NUCLEOTIDE SEQUENCE [LARGE SCALE GENOMIC DNA]</scope>
    <source>
        <strain evidence="3">ATCC 700099 / DSM 44233 / CIP 104796 / JCM 9543 / NBRC 105858 / Y-104</strain>
    </source>
</reference>
<dbReference type="RefSeq" id="WP_015748103.1">
    <property type="nucleotide sequence ID" value="NC_013235.1"/>
</dbReference>
<keyword evidence="1" id="KW-1133">Transmembrane helix</keyword>
<keyword evidence="1" id="KW-0472">Membrane</keyword>
<dbReference type="EMBL" id="CP001737">
    <property type="protein sequence ID" value="ACV79227.1"/>
    <property type="molecule type" value="Genomic_DNA"/>
</dbReference>
<dbReference type="KEGG" id="nml:Namu_2887"/>
<name>C8X9R9_NAKMY</name>
<organism evidence="2 3">
    <name type="scientific">Nakamurella multipartita (strain ATCC 700099 / DSM 44233 / CIP 104796 / JCM 9543 / NBRC 105858 / Y-104)</name>
    <name type="common">Microsphaera multipartita</name>
    <dbReference type="NCBI Taxonomy" id="479431"/>
    <lineage>
        <taxon>Bacteria</taxon>
        <taxon>Bacillati</taxon>
        <taxon>Actinomycetota</taxon>
        <taxon>Actinomycetes</taxon>
        <taxon>Nakamurellales</taxon>
        <taxon>Nakamurellaceae</taxon>
        <taxon>Nakamurella</taxon>
    </lineage>
</organism>
<feature type="transmembrane region" description="Helical" evidence="1">
    <location>
        <begin position="27"/>
        <end position="47"/>
    </location>
</feature>
<reference evidence="3" key="1">
    <citation type="submission" date="2009-09" db="EMBL/GenBank/DDBJ databases">
        <title>The complete genome of Nakamurella multipartita DSM 44233.</title>
        <authorList>
            <consortium name="US DOE Joint Genome Institute (JGI-PGF)"/>
            <person name="Lucas S."/>
            <person name="Copeland A."/>
            <person name="Lapidus A."/>
            <person name="Glavina del Rio T."/>
            <person name="Dalin E."/>
            <person name="Tice H."/>
            <person name="Bruce D."/>
            <person name="Goodwin L."/>
            <person name="Pitluck S."/>
            <person name="Kyrpides N."/>
            <person name="Mavromatis K."/>
            <person name="Ivanova N."/>
            <person name="Ovchinnikova G."/>
            <person name="Sims D."/>
            <person name="Meincke L."/>
            <person name="Brettin T."/>
            <person name="Detter J.C."/>
            <person name="Han C."/>
            <person name="Larimer F."/>
            <person name="Land M."/>
            <person name="Hauser L."/>
            <person name="Markowitz V."/>
            <person name="Cheng J.-F."/>
            <person name="Hugenholtz P."/>
            <person name="Woyke T."/>
            <person name="Wu D."/>
            <person name="Klenk H.-P."/>
            <person name="Eisen J.A."/>
        </authorList>
    </citation>
    <scope>NUCLEOTIDE SEQUENCE [LARGE SCALE GENOMIC DNA]</scope>
    <source>
        <strain evidence="3">ATCC 700099 / DSM 44233 / CIP 104796 / JCM 9543 / NBRC 105858 / Y-104</strain>
    </source>
</reference>
<dbReference type="Proteomes" id="UP000002218">
    <property type="component" value="Chromosome"/>
</dbReference>
<dbReference type="InParanoid" id="C8X9R9"/>
<dbReference type="HOGENOM" id="CLU_138493_0_0_11"/>
<dbReference type="AlphaFoldDB" id="C8X9R9"/>
<dbReference type="OrthoDB" id="4412616at2"/>
<evidence type="ECO:0000313" key="2">
    <source>
        <dbReference type="EMBL" id="ACV79227.1"/>
    </source>
</evidence>
<protein>
    <submittedName>
        <fullName evidence="2">Uncharacterized protein</fullName>
    </submittedName>
</protein>
<evidence type="ECO:0000313" key="3">
    <source>
        <dbReference type="Proteomes" id="UP000002218"/>
    </source>
</evidence>